<gene>
    <name evidence="5" type="ORF">AVDCRST_MAG25-2895</name>
</gene>
<name>A0A6J4RW15_9ACTN</name>
<dbReference type="Gene3D" id="1.10.10.10">
    <property type="entry name" value="Winged helix-like DNA-binding domain superfamily/Winged helix DNA-binding domain"/>
    <property type="match status" value="1"/>
</dbReference>
<feature type="domain" description="HTH gntR-type" evidence="4">
    <location>
        <begin position="11"/>
        <end position="79"/>
    </location>
</feature>
<dbReference type="GO" id="GO:0004069">
    <property type="term" value="F:L-aspartate:2-oxoglutarate aminotransferase activity"/>
    <property type="evidence" value="ECO:0007669"/>
    <property type="project" value="UniProtKB-EC"/>
</dbReference>
<keyword evidence="1" id="KW-0805">Transcription regulation</keyword>
<evidence type="ECO:0000256" key="1">
    <source>
        <dbReference type="ARBA" id="ARBA00023015"/>
    </source>
</evidence>
<dbReference type="InterPro" id="IPR036390">
    <property type="entry name" value="WH_DNA-bd_sf"/>
</dbReference>
<proteinExistence type="predicted"/>
<dbReference type="GO" id="GO:0003677">
    <property type="term" value="F:DNA binding"/>
    <property type="evidence" value="ECO:0007669"/>
    <property type="project" value="UniProtKB-KW"/>
</dbReference>
<dbReference type="EC" id="2.6.1.1" evidence="5"/>
<dbReference type="PROSITE" id="PS50949">
    <property type="entry name" value="HTH_GNTR"/>
    <property type="match status" value="1"/>
</dbReference>
<dbReference type="PANTHER" id="PTHR38445">
    <property type="entry name" value="HTH-TYPE TRANSCRIPTIONAL REPRESSOR YTRA"/>
    <property type="match status" value="1"/>
</dbReference>
<keyword evidence="5" id="KW-0808">Transferase</keyword>
<dbReference type="InterPro" id="IPR000524">
    <property type="entry name" value="Tscrpt_reg_HTH_GntR"/>
</dbReference>
<dbReference type="CDD" id="cd07377">
    <property type="entry name" value="WHTH_GntR"/>
    <property type="match status" value="1"/>
</dbReference>
<dbReference type="SUPFAM" id="SSF46785">
    <property type="entry name" value="Winged helix' DNA-binding domain"/>
    <property type="match status" value="1"/>
</dbReference>
<organism evidence="5">
    <name type="scientific">uncultured Rubrobacteraceae bacterium</name>
    <dbReference type="NCBI Taxonomy" id="349277"/>
    <lineage>
        <taxon>Bacteria</taxon>
        <taxon>Bacillati</taxon>
        <taxon>Actinomycetota</taxon>
        <taxon>Rubrobacteria</taxon>
        <taxon>Rubrobacterales</taxon>
        <taxon>Rubrobacteraceae</taxon>
        <taxon>environmental samples</taxon>
    </lineage>
</organism>
<keyword evidence="3" id="KW-0804">Transcription</keyword>
<sequence>MDLRVDSRSHVPVHVQLQEQLKHLILTGDLAVGSRLPSIRMLAGYLRINRNTVARVVAELEREGFLETRRGSGTYVLAPPVDAEGMERQRFLERIMRQAAEAGVPVEELGYALLARAGAPVPGQTPVLFVECNAPELEQYAAELEELLPVRVEAVLVEDLPERLAREDGDPLPWKLAVTTFYHVHEVEEIVERHGIETVALLAEATLDGITRLAELPAGTRVGVLGNSRTCSDNLLSSLVGAGMDHLDLFQIYEDVGKEIGEELKETEVVVCSSPMARRLSTLGLLEGTEVILQDRTLDKGGIEMLGRMLRGVPRTTTGE</sequence>
<dbReference type="EMBL" id="CADCVI010000193">
    <property type="protein sequence ID" value="CAA9483125.1"/>
    <property type="molecule type" value="Genomic_DNA"/>
</dbReference>
<evidence type="ECO:0000313" key="5">
    <source>
        <dbReference type="EMBL" id="CAA9483125.1"/>
    </source>
</evidence>
<keyword evidence="2" id="KW-0238">DNA-binding</keyword>
<dbReference type="Pfam" id="PF00392">
    <property type="entry name" value="GntR"/>
    <property type="match status" value="1"/>
</dbReference>
<evidence type="ECO:0000256" key="3">
    <source>
        <dbReference type="ARBA" id="ARBA00023163"/>
    </source>
</evidence>
<dbReference type="AlphaFoldDB" id="A0A6J4RW15"/>
<reference evidence="5" key="1">
    <citation type="submission" date="2020-02" db="EMBL/GenBank/DDBJ databases">
        <authorList>
            <person name="Meier V. D."/>
        </authorList>
    </citation>
    <scope>NUCLEOTIDE SEQUENCE</scope>
    <source>
        <strain evidence="5">AVDCRST_MAG25</strain>
    </source>
</reference>
<evidence type="ECO:0000256" key="2">
    <source>
        <dbReference type="ARBA" id="ARBA00023125"/>
    </source>
</evidence>
<dbReference type="PANTHER" id="PTHR38445:SF7">
    <property type="entry name" value="GNTR-FAMILY TRANSCRIPTIONAL REGULATOR"/>
    <property type="match status" value="1"/>
</dbReference>
<dbReference type="InterPro" id="IPR036388">
    <property type="entry name" value="WH-like_DNA-bd_sf"/>
</dbReference>
<evidence type="ECO:0000259" key="4">
    <source>
        <dbReference type="PROSITE" id="PS50949"/>
    </source>
</evidence>
<dbReference type="SMART" id="SM00345">
    <property type="entry name" value="HTH_GNTR"/>
    <property type="match status" value="1"/>
</dbReference>
<keyword evidence="5" id="KW-0032">Aminotransferase</keyword>
<protein>
    <submittedName>
        <fullName evidence="5">Transcriptional regulator, GntR family domain / Aspartate aminotransferase</fullName>
        <ecNumber evidence="5">2.6.1.1</ecNumber>
    </submittedName>
</protein>
<accession>A0A6J4RW15</accession>
<dbReference type="GO" id="GO:0003700">
    <property type="term" value="F:DNA-binding transcription factor activity"/>
    <property type="evidence" value="ECO:0007669"/>
    <property type="project" value="InterPro"/>
</dbReference>